<dbReference type="InterPro" id="IPR016064">
    <property type="entry name" value="NAD/diacylglycerol_kinase_sf"/>
</dbReference>
<evidence type="ECO:0000313" key="12">
    <source>
        <dbReference type="Proteomes" id="UP000190857"/>
    </source>
</evidence>
<evidence type="ECO:0000256" key="6">
    <source>
        <dbReference type="ARBA" id="ARBA00022840"/>
    </source>
</evidence>
<dbReference type="GO" id="GO:0016301">
    <property type="term" value="F:kinase activity"/>
    <property type="evidence" value="ECO:0007669"/>
    <property type="project" value="UniProtKB-KW"/>
</dbReference>
<keyword evidence="8" id="KW-1208">Phospholipid metabolism</keyword>
<evidence type="ECO:0000313" key="11">
    <source>
        <dbReference type="EMBL" id="SKC40621.1"/>
    </source>
</evidence>
<gene>
    <name evidence="11" type="ORF">SAMN06309945_0651</name>
</gene>
<dbReference type="EMBL" id="FUZP01000001">
    <property type="protein sequence ID" value="SKC40621.1"/>
    <property type="molecule type" value="Genomic_DNA"/>
</dbReference>
<keyword evidence="4" id="KW-0547">Nucleotide-binding</keyword>
<keyword evidence="7" id="KW-0443">Lipid metabolism</keyword>
<dbReference type="InterPro" id="IPR050187">
    <property type="entry name" value="Lipid_Phosphate_FormReg"/>
</dbReference>
<evidence type="ECO:0000259" key="10">
    <source>
        <dbReference type="PROSITE" id="PS50146"/>
    </source>
</evidence>
<evidence type="ECO:0000256" key="5">
    <source>
        <dbReference type="ARBA" id="ARBA00022777"/>
    </source>
</evidence>
<accession>A0A1T5IN71</accession>
<dbReference type="Pfam" id="PF19279">
    <property type="entry name" value="YegS_C"/>
    <property type="match status" value="1"/>
</dbReference>
<organism evidence="11 12">
    <name type="scientific">Okibacterium fritillariae</name>
    <dbReference type="NCBI Taxonomy" id="123320"/>
    <lineage>
        <taxon>Bacteria</taxon>
        <taxon>Bacillati</taxon>
        <taxon>Actinomycetota</taxon>
        <taxon>Actinomycetes</taxon>
        <taxon>Micrococcales</taxon>
        <taxon>Microbacteriaceae</taxon>
        <taxon>Okibacterium</taxon>
    </lineage>
</organism>
<evidence type="ECO:0000256" key="4">
    <source>
        <dbReference type="ARBA" id="ARBA00022741"/>
    </source>
</evidence>
<dbReference type="GO" id="GO:0008654">
    <property type="term" value="P:phospholipid biosynthetic process"/>
    <property type="evidence" value="ECO:0007669"/>
    <property type="project" value="UniProtKB-KW"/>
</dbReference>
<dbReference type="RefSeq" id="WP_079726849.1">
    <property type="nucleotide sequence ID" value="NZ_FUZP01000001.1"/>
</dbReference>
<evidence type="ECO:0000256" key="1">
    <source>
        <dbReference type="ARBA" id="ARBA00001946"/>
    </source>
</evidence>
<dbReference type="Gene3D" id="2.60.200.40">
    <property type="match status" value="1"/>
</dbReference>
<reference evidence="11 12" key="1">
    <citation type="submission" date="2017-02" db="EMBL/GenBank/DDBJ databases">
        <authorList>
            <person name="Peterson S.W."/>
        </authorList>
    </citation>
    <scope>NUCLEOTIDE SEQUENCE [LARGE SCALE GENOMIC DNA]</scope>
    <source>
        <strain evidence="11 12">VKM Ac-2059</strain>
    </source>
</reference>
<keyword evidence="3" id="KW-0808">Transferase</keyword>
<dbReference type="InterPro" id="IPR045540">
    <property type="entry name" value="YegS/DAGK_C"/>
</dbReference>
<evidence type="ECO:0000256" key="9">
    <source>
        <dbReference type="SAM" id="MobiDB-lite"/>
    </source>
</evidence>
<evidence type="ECO:0000256" key="3">
    <source>
        <dbReference type="ARBA" id="ARBA00022679"/>
    </source>
</evidence>
<dbReference type="STRING" id="123320.SAMN06309945_0651"/>
<proteinExistence type="inferred from homology"/>
<dbReference type="InterPro" id="IPR001206">
    <property type="entry name" value="Diacylglycerol_kinase_cat_dom"/>
</dbReference>
<feature type="region of interest" description="Disordered" evidence="9">
    <location>
        <begin position="1"/>
        <end position="33"/>
    </location>
</feature>
<keyword evidence="7" id="KW-0444">Lipid biosynthesis</keyword>
<keyword evidence="7" id="KW-0594">Phospholipid biosynthesis</keyword>
<dbReference type="PANTHER" id="PTHR12358:SF54">
    <property type="entry name" value="SPHINGOSINE KINASE RELATED PROTEIN"/>
    <property type="match status" value="1"/>
</dbReference>
<feature type="compositionally biased region" description="Basic and acidic residues" evidence="9">
    <location>
        <begin position="11"/>
        <end position="27"/>
    </location>
</feature>
<dbReference type="AlphaFoldDB" id="A0A1T5IN71"/>
<protein>
    <submittedName>
        <fullName evidence="11">Diacylglycerol kinase family enzyme</fullName>
    </submittedName>
</protein>
<comment type="cofactor">
    <cofactor evidence="1">
        <name>Mg(2+)</name>
        <dbReference type="ChEBI" id="CHEBI:18420"/>
    </cofactor>
</comment>
<dbReference type="Gene3D" id="3.40.50.10330">
    <property type="entry name" value="Probable inorganic polyphosphate/atp-NAD kinase, domain 1"/>
    <property type="match status" value="1"/>
</dbReference>
<dbReference type="PANTHER" id="PTHR12358">
    <property type="entry name" value="SPHINGOSINE KINASE"/>
    <property type="match status" value="1"/>
</dbReference>
<dbReference type="GO" id="GO:0005524">
    <property type="term" value="F:ATP binding"/>
    <property type="evidence" value="ECO:0007669"/>
    <property type="project" value="UniProtKB-KW"/>
</dbReference>
<dbReference type="InterPro" id="IPR017438">
    <property type="entry name" value="ATP-NAD_kinase_N"/>
</dbReference>
<evidence type="ECO:0000256" key="7">
    <source>
        <dbReference type="ARBA" id="ARBA00023209"/>
    </source>
</evidence>
<dbReference type="OrthoDB" id="3171056at2"/>
<keyword evidence="12" id="KW-1185">Reference proteome</keyword>
<sequence>MTIEAAGPDGAARETPRQIDEVRRAENAEAGTPTKTRRAAVVYNPVKVRVADLRALIEPAAAEAGWAETQWVETSVEDPGEGVTRELARSGIDMVFAAGGDGTVRSVAQGLRDSGASLAIIPSGTGNLLARNLNLPLSDVPASVAIAFQGADRKIDLGIVTIGREDGPDEEHAFLVMAGMGIDATIMANTNPALKKAVGWLAYVDAGMRALPKARPFKIRYQLRGRHEHTAHVSTILFGNCGTLPGNIELLPDAVVDDGLLDIAFLQPKGVFGWVQVWRKVRWENSALAKSSLGRTIVKATDNGGPKMVTYLRSESTTIVLEEPQEIELDGDEFGRATRARFSTDAGALLVRVPAV</sequence>
<comment type="similarity">
    <text evidence="2">Belongs to the diacylglycerol/lipid kinase family.</text>
</comment>
<name>A0A1T5IN71_9MICO</name>
<keyword evidence="5 11" id="KW-0418">Kinase</keyword>
<dbReference type="Proteomes" id="UP000190857">
    <property type="component" value="Unassembled WGS sequence"/>
</dbReference>
<keyword evidence="6" id="KW-0067">ATP-binding</keyword>
<dbReference type="Pfam" id="PF00781">
    <property type="entry name" value="DAGK_cat"/>
    <property type="match status" value="1"/>
</dbReference>
<dbReference type="SUPFAM" id="SSF111331">
    <property type="entry name" value="NAD kinase/diacylglycerol kinase-like"/>
    <property type="match status" value="1"/>
</dbReference>
<evidence type="ECO:0000256" key="2">
    <source>
        <dbReference type="ARBA" id="ARBA00005983"/>
    </source>
</evidence>
<dbReference type="PROSITE" id="PS50146">
    <property type="entry name" value="DAGK"/>
    <property type="match status" value="1"/>
</dbReference>
<evidence type="ECO:0000256" key="8">
    <source>
        <dbReference type="ARBA" id="ARBA00023264"/>
    </source>
</evidence>
<feature type="domain" description="DAGKc" evidence="10">
    <location>
        <begin position="34"/>
        <end position="164"/>
    </location>
</feature>